<name>A0AA88WVP2_9ASTE</name>
<comment type="caution">
    <text evidence="5">The sequence shown here is derived from an EMBL/GenBank/DDBJ whole genome shotgun (WGS) entry which is preliminary data.</text>
</comment>
<feature type="compositionally biased region" description="Basic residues" evidence="1">
    <location>
        <begin position="617"/>
        <end position="639"/>
    </location>
</feature>
<evidence type="ECO:0000256" key="1">
    <source>
        <dbReference type="SAM" id="MobiDB-lite"/>
    </source>
</evidence>
<accession>A0AA88WVP2</accession>
<dbReference type="AlphaFoldDB" id="A0AA88WVP2"/>
<dbReference type="Pfam" id="PF25266">
    <property type="entry name" value="DUF7865"/>
    <property type="match status" value="1"/>
</dbReference>
<feature type="region of interest" description="Disordered" evidence="1">
    <location>
        <begin position="595"/>
        <end position="639"/>
    </location>
</feature>
<evidence type="ECO:0000256" key="2">
    <source>
        <dbReference type="SAM" id="Phobius"/>
    </source>
</evidence>
<evidence type="ECO:0000313" key="5">
    <source>
        <dbReference type="EMBL" id="KAK3034968.1"/>
    </source>
</evidence>
<keyword evidence="6" id="KW-1185">Reference proteome</keyword>
<sequence length="886" mass="100141">MTGGSLGLRTGSYGSLQQQVQNGGLQSQHLFVVRKPSKMSLSGSREKERFLPCICRCLCRRKVGMLILVLFAVLAFMAGFFTVNKDTSEATSVVQFNEEVSRKYDNFHTVKTLPACSINIAQWPPPALRSSAVSLHGNPCKNFAFPPPPPGDRRRPGPRPCPVCYLPVEQAIASMPSSPSASPVLRHITYYHDEHPIKTEPHGGSDFGGYPSLKQRNESFNIKESMTVHCGFVKGCRPGHQTGFDIDLDDLRELEQFHEVIVASAIFGNYDIIQQPKNIGDTARKKIPFFMFIDEETEAYMKNASVLNSTMRVGLWKIIIVHNIPYTDARRNGKDIPLEHIGQESADLSFRFFRRLALLRPLSYLVGIEVVGKFFGGPVQEACAIEGSEKKGISPTKQEQGKGGWIPPLDRACFSTSKRSAASKRRVLIQKEQRELEGLGGQKEWERRWKKREFLWRQNATFAISRHYRRFDVFEEAEANKAAGKYDNASIDYQIDFYKNDGLTPYSEAKLPITSDVPEGCVLIREHVPITNLFSCQWFNEVDRFTSRDQLSFSTVRDKIMALVKWSVNMFMDCERRNFVLQAYHRDLLEQMAPPAGGYASHPPPALVPGSAAGRNPVKKNPIRRKGDKRSASRRHRKVIAVAPRDTADNHIHNSDENYEESFTEIHESVYKMNPSSSARYGTSYISRECCIQLFVVDFTLIFGDVGKDQSGFLSSRSFDPCEVVLIQGIIAELNRIPRPLYMGSSGFFLICILHSLVALSCGTVMMFYSNEVFALSHGSETASKLLGSTPHDQLLIRTSDSFSGLLLFAIGFLLFMVAFVKDSHFQSFFAKGCVLLHVAMAIWRIYFERKLEDLSLDWLRLVVGDITLGLSWVFFLVYTWREKYD</sequence>
<dbReference type="PANTHER" id="PTHR12956">
    <property type="entry name" value="ALKALINE CERAMIDASE-RELATED"/>
    <property type="match status" value="1"/>
</dbReference>
<feature type="transmembrane region" description="Helical" evidence="2">
    <location>
        <begin position="803"/>
        <end position="822"/>
    </location>
</feature>
<dbReference type="InterPro" id="IPR048354">
    <property type="entry name" value="TOD1_MUCI70_glycTrfase_dom"/>
</dbReference>
<feature type="transmembrane region" description="Helical" evidence="2">
    <location>
        <begin position="748"/>
        <end position="769"/>
    </location>
</feature>
<proteinExistence type="predicted"/>
<dbReference type="Proteomes" id="UP001188597">
    <property type="component" value="Unassembled WGS sequence"/>
</dbReference>
<gene>
    <name evidence="5" type="ORF">RJ639_033346</name>
</gene>
<evidence type="ECO:0000259" key="3">
    <source>
        <dbReference type="Pfam" id="PF04765"/>
    </source>
</evidence>
<dbReference type="InterPro" id="IPR006852">
    <property type="entry name" value="TOD1_MUCI70"/>
</dbReference>
<keyword evidence="2" id="KW-0472">Membrane</keyword>
<dbReference type="Pfam" id="PF04765">
    <property type="entry name" value="TOD1_MUCI70"/>
    <property type="match status" value="2"/>
</dbReference>
<reference evidence="5" key="1">
    <citation type="submission" date="2022-12" db="EMBL/GenBank/DDBJ databases">
        <title>Draft genome assemblies for two species of Escallonia (Escalloniales).</title>
        <authorList>
            <person name="Chanderbali A."/>
            <person name="Dervinis C."/>
            <person name="Anghel I."/>
            <person name="Soltis D."/>
            <person name="Soltis P."/>
            <person name="Zapata F."/>
        </authorList>
    </citation>
    <scope>NUCLEOTIDE SEQUENCE</scope>
    <source>
        <strain evidence="5">UCBG64.0493</strain>
        <tissue evidence="5">Leaf</tissue>
    </source>
</reference>
<evidence type="ECO:0000313" key="6">
    <source>
        <dbReference type="Proteomes" id="UP001188597"/>
    </source>
</evidence>
<feature type="transmembrane region" description="Helical" evidence="2">
    <location>
        <begin position="63"/>
        <end position="83"/>
    </location>
</feature>
<dbReference type="InterPro" id="IPR057187">
    <property type="entry name" value="DUF7865"/>
</dbReference>
<dbReference type="PANTHER" id="PTHR12956:SF61">
    <property type="entry name" value="TRNA (MET) CYTIDINE ACETYLTRANSFERASE-RELATED"/>
    <property type="match status" value="1"/>
</dbReference>
<dbReference type="EMBL" id="JAVXUP010000186">
    <property type="protein sequence ID" value="KAK3034968.1"/>
    <property type="molecule type" value="Genomic_DNA"/>
</dbReference>
<keyword evidence="2" id="KW-1133">Transmembrane helix</keyword>
<protein>
    <submittedName>
        <fullName evidence="5">Uncharacterized protein</fullName>
    </submittedName>
</protein>
<evidence type="ECO:0000259" key="4">
    <source>
        <dbReference type="Pfam" id="PF25266"/>
    </source>
</evidence>
<keyword evidence="2" id="KW-0812">Transmembrane</keyword>
<organism evidence="5 6">
    <name type="scientific">Escallonia herrerae</name>
    <dbReference type="NCBI Taxonomy" id="1293975"/>
    <lineage>
        <taxon>Eukaryota</taxon>
        <taxon>Viridiplantae</taxon>
        <taxon>Streptophyta</taxon>
        <taxon>Embryophyta</taxon>
        <taxon>Tracheophyta</taxon>
        <taxon>Spermatophyta</taxon>
        <taxon>Magnoliopsida</taxon>
        <taxon>eudicotyledons</taxon>
        <taxon>Gunneridae</taxon>
        <taxon>Pentapetalae</taxon>
        <taxon>asterids</taxon>
        <taxon>campanulids</taxon>
        <taxon>Escalloniales</taxon>
        <taxon>Escalloniaceae</taxon>
        <taxon>Escallonia</taxon>
    </lineage>
</organism>
<feature type="transmembrane region" description="Helical" evidence="2">
    <location>
        <begin position="829"/>
        <end position="847"/>
    </location>
</feature>
<feature type="domain" description="TOD1/MUCI70 glycosyltransferase-like" evidence="3">
    <location>
        <begin position="453"/>
        <end position="585"/>
    </location>
</feature>
<feature type="transmembrane region" description="Helical" evidence="2">
    <location>
        <begin position="859"/>
        <end position="881"/>
    </location>
</feature>
<feature type="domain" description="DUF7865" evidence="4">
    <location>
        <begin position="743"/>
        <end position="874"/>
    </location>
</feature>
<feature type="domain" description="TOD1/MUCI70 glycosyltransferase-like" evidence="3">
    <location>
        <begin position="189"/>
        <end position="334"/>
    </location>
</feature>